<dbReference type="GO" id="GO:0009927">
    <property type="term" value="F:histidine phosphotransfer kinase activity"/>
    <property type="evidence" value="ECO:0007669"/>
    <property type="project" value="TreeGrafter"/>
</dbReference>
<dbReference type="InterPro" id="IPR005467">
    <property type="entry name" value="His_kinase_dom"/>
</dbReference>
<dbReference type="PROSITE" id="PS51257">
    <property type="entry name" value="PROKAR_LIPOPROTEIN"/>
    <property type="match status" value="1"/>
</dbReference>
<evidence type="ECO:0000256" key="2">
    <source>
        <dbReference type="ARBA" id="ARBA00012438"/>
    </source>
</evidence>
<dbReference type="EMBL" id="AF204951">
    <property type="protein sequence ID" value="AAK14530.1"/>
    <property type="molecule type" value="Genomic_DNA"/>
</dbReference>
<feature type="transmembrane region" description="Helical" evidence="5">
    <location>
        <begin position="6"/>
        <end position="28"/>
    </location>
</feature>
<accession>Q8QKV4</accession>
<dbReference type="InterPro" id="IPR011006">
    <property type="entry name" value="CheY-like_superfamily"/>
</dbReference>
<keyword evidence="5" id="KW-1133">Transmembrane helix</keyword>
<protein>
    <recommendedName>
        <fullName evidence="2">histidine kinase</fullName>
        <ecNumber evidence="2">2.7.13.3</ecNumber>
    </recommendedName>
</protein>
<comment type="catalytic activity">
    <reaction evidence="1">
        <text>ATP + protein L-histidine = ADP + protein N-phospho-L-histidine.</text>
        <dbReference type="EC" id="2.7.13.3"/>
    </reaction>
</comment>
<reference evidence="8 9" key="3">
    <citation type="journal article" date="2000" name="Virology">
        <title>Characterization and immunolocalization of major structural proteins in the brown algal virus EsV-1.</title>
        <authorList>
            <person name="Delaroque N."/>
            <person name="Wolf S."/>
            <person name="Muller D.G."/>
            <person name="Knippers R."/>
        </authorList>
    </citation>
    <scope>NUCLEOTIDE SEQUENCE [LARGE SCALE GENOMIC DNA]</scope>
    <source>
        <strain evidence="9">Isolate New Zealand/Kaikoura/1988</strain>
    </source>
</reference>
<gene>
    <name evidence="8" type="primary">ORF 112</name>
</gene>
<dbReference type="PROSITE" id="PS50109">
    <property type="entry name" value="HIS_KIN"/>
    <property type="match status" value="1"/>
</dbReference>
<dbReference type="CDD" id="cd00075">
    <property type="entry name" value="HATPase"/>
    <property type="match status" value="1"/>
</dbReference>
<dbReference type="Proteomes" id="UP000000864">
    <property type="component" value="Segment"/>
</dbReference>
<evidence type="ECO:0000256" key="1">
    <source>
        <dbReference type="ARBA" id="ARBA00000085"/>
    </source>
</evidence>
<dbReference type="Gene3D" id="3.40.50.2300">
    <property type="match status" value="1"/>
</dbReference>
<feature type="transmembrane region" description="Helical" evidence="5">
    <location>
        <begin position="69"/>
        <end position="89"/>
    </location>
</feature>
<reference evidence="8 9" key="2">
    <citation type="journal article" date="1998" name="Adv. Virus Res.">
        <title>Viruses in marine brown algae.</title>
        <authorList>
            <person name="Muller D.G."/>
            <person name="Kapp M."/>
            <person name="Knippers R."/>
        </authorList>
    </citation>
    <scope>NUCLEOTIDE SEQUENCE [LARGE SCALE GENOMIC DNA]</scope>
    <source>
        <strain evidence="9">Isolate New Zealand/Kaikoura/1988</strain>
    </source>
</reference>
<dbReference type="PRINTS" id="PR00344">
    <property type="entry name" value="BCTRLSENSOR"/>
</dbReference>
<proteinExistence type="predicted"/>
<dbReference type="PROSITE" id="PS50110">
    <property type="entry name" value="RESPONSE_REGULATORY"/>
    <property type="match status" value="1"/>
</dbReference>
<dbReference type="InterPro" id="IPR001789">
    <property type="entry name" value="Sig_transdc_resp-reg_receiver"/>
</dbReference>
<keyword evidence="9" id="KW-1185">Reference proteome</keyword>
<dbReference type="GO" id="GO:0005886">
    <property type="term" value="C:plasma membrane"/>
    <property type="evidence" value="ECO:0007669"/>
    <property type="project" value="TreeGrafter"/>
</dbReference>
<dbReference type="Gene3D" id="3.30.565.10">
    <property type="entry name" value="Histidine kinase-like ATPase, C-terminal domain"/>
    <property type="match status" value="1"/>
</dbReference>
<reference evidence="8 9" key="1">
    <citation type="journal article" date="1995" name="Virology">
        <title>Coat protein of the Ectocarpus siliculosus virus.</title>
        <authorList>
            <person name="Klein M."/>
            <person name="Lanka S.T."/>
            <person name="Knippers R."/>
            <person name="Muller D.G."/>
        </authorList>
    </citation>
    <scope>NUCLEOTIDE SEQUENCE [LARGE SCALE GENOMIC DNA]</scope>
    <source>
        <strain evidence="9">Isolate New Zealand/Kaikoura/1988</strain>
    </source>
</reference>
<reference evidence="8 9" key="4">
    <citation type="journal article" date="2000" name="Virology">
        <title>The brown algal virus EsV-1 particle contains a putative hybrid histidine kinase.</title>
        <authorList>
            <person name="Delaroque N."/>
            <person name="Wolf S."/>
            <person name="Muller D.G."/>
            <person name="Knippers R."/>
        </authorList>
    </citation>
    <scope>NUCLEOTIDE SEQUENCE [LARGE SCALE GENOMIC DNA]</scope>
    <source>
        <strain evidence="9">Isolate New Zealand/Kaikoura/1988</strain>
    </source>
</reference>
<dbReference type="SMART" id="SM00448">
    <property type="entry name" value="REC"/>
    <property type="match status" value="1"/>
</dbReference>
<sequence length="583" mass="65193">MQIYLRAIEIVIFLSYFVISCVVGYVYVRHRHYVDTCVNRLLLVTAGLFLMLCAFTHLVPILYTEPSKPLLLACAVVSFVAAVCTLYSFRDLDDYLRRRVTTIDLLRETVVRNLTMGYDLKVTVAGNDIISGVAGSYEVHEPYRIADGFDVNRIIKVGDYYFRIVYIVDSLVGVPEETMPIECYEAQASRCGPRRRGSLTQRSVYGYDATAEMHMKEKSERLHRMQMDLCMSTAHHVRTPLSCLGVALTCLRSTLRGADCVSIVDEVFVHYEIINLVVRQFVDIATIESTTAMEPCTDFVDVRELVRRVEKVLVCIRVEAVNSRCIVGDGIPAFVLTDGEWLFQILMTLATNAARYTHSGSIDVDINLVQSTHLLIVVRDTGVGIPDSEKRDVFDKDFTNDATNGHGSTGLGLNSVKRKVSALGGLYTITDNDGGGTVLSVQIPVKLSADCYAGNVESNTDNVNACRVRSILVVDDTPSVRKLMWRFLKDHMVEVAVDGADGLQKMKDKRYDVVFLDMMMPVMDGTQCLVQFREWEKLNRCGADNHQVVYCMSATSTNHLPGFDGSMPKPVDPTRLLSMLQNL</sequence>
<dbReference type="InterPro" id="IPR036890">
    <property type="entry name" value="HATPase_C_sf"/>
</dbReference>
<feature type="domain" description="Histidine kinase" evidence="6">
    <location>
        <begin position="232"/>
        <end position="447"/>
    </location>
</feature>
<evidence type="ECO:0000313" key="9">
    <source>
        <dbReference type="Proteomes" id="UP000000864"/>
    </source>
</evidence>
<dbReference type="Pfam" id="PF02518">
    <property type="entry name" value="HATPase_c"/>
    <property type="match status" value="1"/>
</dbReference>
<organismHost>
    <name type="scientific">Ectocarpus siliculosus</name>
    <name type="common">Brown alga</name>
    <name type="synonym">Conferva siliculosa</name>
    <dbReference type="NCBI Taxonomy" id="2880"/>
</organismHost>
<feature type="transmembrane region" description="Helical" evidence="5">
    <location>
        <begin position="40"/>
        <end position="63"/>
    </location>
</feature>
<evidence type="ECO:0000259" key="7">
    <source>
        <dbReference type="PROSITE" id="PS50110"/>
    </source>
</evidence>
<dbReference type="InterPro" id="IPR003594">
    <property type="entry name" value="HATPase_dom"/>
</dbReference>
<keyword evidence="5" id="KW-0472">Membrane</keyword>
<dbReference type="SUPFAM" id="SSF52172">
    <property type="entry name" value="CheY-like"/>
    <property type="match status" value="1"/>
</dbReference>
<dbReference type="PANTHER" id="PTHR43047:SF72">
    <property type="entry name" value="OSMOSENSING HISTIDINE PROTEIN KINASE SLN1"/>
    <property type="match status" value="1"/>
</dbReference>
<evidence type="ECO:0000256" key="3">
    <source>
        <dbReference type="ARBA" id="ARBA00022679"/>
    </source>
</evidence>
<dbReference type="Pfam" id="PF00072">
    <property type="entry name" value="Response_reg"/>
    <property type="match status" value="1"/>
</dbReference>
<keyword evidence="3" id="KW-0808">Transferase</keyword>
<dbReference type="EC" id="2.7.13.3" evidence="2"/>
<dbReference type="CDD" id="cd17546">
    <property type="entry name" value="REC_hyHK_CKI1_RcsC-like"/>
    <property type="match status" value="1"/>
</dbReference>
<dbReference type="SUPFAM" id="SSF55874">
    <property type="entry name" value="ATPase domain of HSP90 chaperone/DNA topoisomerase II/histidine kinase"/>
    <property type="match status" value="1"/>
</dbReference>
<evidence type="ECO:0000259" key="6">
    <source>
        <dbReference type="PROSITE" id="PS50109"/>
    </source>
</evidence>
<dbReference type="SMART" id="SM00387">
    <property type="entry name" value="HATPase_c"/>
    <property type="match status" value="1"/>
</dbReference>
<dbReference type="GO" id="GO:0000155">
    <property type="term" value="F:phosphorelay sensor kinase activity"/>
    <property type="evidence" value="ECO:0007669"/>
    <property type="project" value="TreeGrafter"/>
</dbReference>
<keyword evidence="4" id="KW-0418">Kinase</keyword>
<evidence type="ECO:0000256" key="4">
    <source>
        <dbReference type="ARBA" id="ARBA00022777"/>
    </source>
</evidence>
<evidence type="ECO:0000256" key="5">
    <source>
        <dbReference type="SAM" id="Phobius"/>
    </source>
</evidence>
<organism evidence="8 9">
    <name type="scientific">Ectocarpus siliculosus virus 1 (isolate New Zealand/Kaikoura/1988)</name>
    <name type="common">EsV-1</name>
    <dbReference type="NCBI Taxonomy" id="654926"/>
    <lineage>
        <taxon>Viruses</taxon>
        <taxon>Varidnaviria</taxon>
        <taxon>Bamfordvirae</taxon>
        <taxon>Nucleocytoviricota</taxon>
        <taxon>Megaviricetes</taxon>
        <taxon>Algavirales</taxon>
        <taxon>Phycodnaviridae</taxon>
        <taxon>Phaeovirus</taxon>
        <taxon>Phaeovirus unasiliculosus</taxon>
        <taxon>Ectocarpus siliculosus virus 1</taxon>
    </lineage>
</organism>
<name>Q8QKV4_ESV1K</name>
<keyword evidence="5" id="KW-0812">Transmembrane</keyword>
<evidence type="ECO:0000313" key="8">
    <source>
        <dbReference type="EMBL" id="AAK14530.1"/>
    </source>
</evidence>
<dbReference type="PANTHER" id="PTHR43047">
    <property type="entry name" value="TWO-COMPONENT HISTIDINE PROTEIN KINASE"/>
    <property type="match status" value="1"/>
</dbReference>
<dbReference type="InterPro" id="IPR004358">
    <property type="entry name" value="Sig_transdc_His_kin-like_C"/>
</dbReference>
<feature type="domain" description="Response regulatory" evidence="7">
    <location>
        <begin position="470"/>
        <end position="583"/>
    </location>
</feature>
<dbReference type="KEGG" id="vg:920778"/>